<dbReference type="EMBL" id="WBPG01000008">
    <property type="protein sequence ID" value="KAB2444726.1"/>
    <property type="molecule type" value="Genomic_DNA"/>
</dbReference>
<evidence type="ECO:0008006" key="3">
    <source>
        <dbReference type="Google" id="ProtNLM"/>
    </source>
</evidence>
<dbReference type="Proteomes" id="UP000470409">
    <property type="component" value="Unassembled WGS sequence"/>
</dbReference>
<gene>
    <name evidence="1" type="ORF">F8163_05960</name>
</gene>
<comment type="caution">
    <text evidence="1">The sequence shown here is derived from an EMBL/GenBank/DDBJ whole genome shotgun (WGS) entry which is preliminary data.</text>
</comment>
<evidence type="ECO:0000313" key="1">
    <source>
        <dbReference type="EMBL" id="KAB2444726.1"/>
    </source>
</evidence>
<organism evidence="1 2">
    <name type="scientific">Bacillus luti</name>
    <dbReference type="NCBI Taxonomy" id="2026191"/>
    <lineage>
        <taxon>Bacteria</taxon>
        <taxon>Bacillati</taxon>
        <taxon>Bacillota</taxon>
        <taxon>Bacilli</taxon>
        <taxon>Bacillales</taxon>
        <taxon>Bacillaceae</taxon>
        <taxon>Bacillus</taxon>
        <taxon>Bacillus cereus group</taxon>
    </lineage>
</organism>
<dbReference type="AlphaFoldDB" id="A0A7V7SAF4"/>
<proteinExistence type="predicted"/>
<accession>A0A7V7SAF4</accession>
<evidence type="ECO:0000313" key="2">
    <source>
        <dbReference type="Proteomes" id="UP000470409"/>
    </source>
</evidence>
<reference evidence="1 2" key="1">
    <citation type="submission" date="2019-10" db="EMBL/GenBank/DDBJ databases">
        <title>Bacillus from the desert of Cuatro Cinegas, Coahuila.</title>
        <authorList>
            <person name="Olmedo-Alvarez G."/>
            <person name="Saldana S."/>
            <person name="Barcelo D."/>
        </authorList>
    </citation>
    <scope>NUCLEOTIDE SEQUENCE [LARGE SCALE GENOMIC DNA]</scope>
    <source>
        <strain evidence="1 2">CH155b_5T</strain>
    </source>
</reference>
<sequence length="268" mass="30541">MLRYDKCNPETINSAVCFVDILGFSKLVQDSFAAGTGNDLLKRIHKTVTDNIAELKPREKSIGILKAFTDNIVIGYPIYQDGEGQLGSIFLNFAWYQLSLTLEGFFVRGAVSIGDYYGDDEFAFGPALIEAHYLESKEAHNPRIILSDEATKMVNTHIGYYGKGLSPQSRDLLKDNLDGKYFINYLEAAMGDRGLDDYALSFSILKQHKEIIELNLQKHKDDEDKKIYSKYEWVAQYHNFFSDLNFETQNSQQLKIDNVQRGNFSQIV</sequence>
<protein>
    <recommendedName>
        <fullName evidence="3">Guanylate cyclase domain-containing protein</fullName>
    </recommendedName>
</protein>
<name>A0A7V7SAF4_9BACI</name>